<name>A0A1X6MRQ7_9APHY</name>
<accession>A0A1X6MRQ7</accession>
<dbReference type="OrthoDB" id="424402at2759"/>
<sequence length="195" mass="22088">MATSEDAAQITLDVATPHEIRITSHGKIRAWVEFALNFFKENPERPLVLHTLPAPTPETKKPRIHSAVANVPRLISVAEIIKREYLKTLSPEQSEAGKLSGLHQYNEIGTFEDDNQGDPEETPEQARQRAITAALQGKRHLRQHKVAFMKVTLCRKELSNPVAQGATYQKPQIRNLSKSARTRLKRREKKEAMVQ</sequence>
<keyword evidence="2" id="KW-1185">Reference proteome</keyword>
<dbReference type="AlphaFoldDB" id="A0A1X6MRQ7"/>
<dbReference type="GeneID" id="36331573"/>
<protein>
    <submittedName>
        <fullName evidence="1">Uncharacterized protein</fullName>
    </submittedName>
</protein>
<evidence type="ECO:0000313" key="2">
    <source>
        <dbReference type="Proteomes" id="UP000194127"/>
    </source>
</evidence>
<organism evidence="1 2">
    <name type="scientific">Postia placenta MAD-698-R-SB12</name>
    <dbReference type="NCBI Taxonomy" id="670580"/>
    <lineage>
        <taxon>Eukaryota</taxon>
        <taxon>Fungi</taxon>
        <taxon>Dikarya</taxon>
        <taxon>Basidiomycota</taxon>
        <taxon>Agaricomycotina</taxon>
        <taxon>Agaricomycetes</taxon>
        <taxon>Polyporales</taxon>
        <taxon>Adustoporiaceae</taxon>
        <taxon>Rhodonia</taxon>
    </lineage>
</organism>
<evidence type="ECO:0000313" key="1">
    <source>
        <dbReference type="EMBL" id="OSX59067.1"/>
    </source>
</evidence>
<dbReference type="RefSeq" id="XP_024335861.1">
    <property type="nucleotide sequence ID" value="XM_024486624.1"/>
</dbReference>
<dbReference type="EMBL" id="KZ110603">
    <property type="protein sequence ID" value="OSX59067.1"/>
    <property type="molecule type" value="Genomic_DNA"/>
</dbReference>
<reference evidence="1 2" key="1">
    <citation type="submission" date="2017-04" db="EMBL/GenBank/DDBJ databases">
        <title>Genome Sequence of the Model Brown-Rot Fungus Postia placenta SB12.</title>
        <authorList>
            <consortium name="DOE Joint Genome Institute"/>
            <person name="Gaskell J."/>
            <person name="Kersten P."/>
            <person name="Larrondo L.F."/>
            <person name="Canessa P."/>
            <person name="Martinez D."/>
            <person name="Hibbett D."/>
            <person name="Schmoll M."/>
            <person name="Kubicek C.P."/>
            <person name="Martinez A.T."/>
            <person name="Yadav J."/>
            <person name="Master E."/>
            <person name="Magnuson J.K."/>
            <person name="James T."/>
            <person name="Yaver D."/>
            <person name="Berka R."/>
            <person name="Labutti K."/>
            <person name="Lipzen A."/>
            <person name="Aerts A."/>
            <person name="Barry K."/>
            <person name="Henrissat B."/>
            <person name="Blanchette R."/>
            <person name="Grigoriev I."/>
            <person name="Cullen D."/>
        </authorList>
    </citation>
    <scope>NUCLEOTIDE SEQUENCE [LARGE SCALE GENOMIC DNA]</scope>
    <source>
        <strain evidence="1 2">MAD-698-R-SB12</strain>
    </source>
</reference>
<gene>
    <name evidence="1" type="ORF">POSPLADRAFT_1152121</name>
</gene>
<proteinExistence type="predicted"/>
<dbReference type="STRING" id="670580.A0A1X6MRQ7"/>
<dbReference type="Proteomes" id="UP000194127">
    <property type="component" value="Unassembled WGS sequence"/>
</dbReference>